<organism evidence="2 3">
    <name type="scientific">Marinicella sediminis</name>
    <dbReference type="NCBI Taxonomy" id="1792834"/>
    <lineage>
        <taxon>Bacteria</taxon>
        <taxon>Pseudomonadati</taxon>
        <taxon>Pseudomonadota</taxon>
        <taxon>Gammaproteobacteria</taxon>
        <taxon>Lysobacterales</taxon>
        <taxon>Marinicellaceae</taxon>
        <taxon>Marinicella</taxon>
    </lineage>
</organism>
<comment type="caution">
    <text evidence="2">The sequence shown here is derived from an EMBL/GenBank/DDBJ whole genome shotgun (WGS) entry which is preliminary data.</text>
</comment>
<dbReference type="Pfam" id="PF13365">
    <property type="entry name" value="Trypsin_2"/>
    <property type="match status" value="1"/>
</dbReference>
<name>A0ABV7J606_9GAMM</name>
<evidence type="ECO:0000256" key="1">
    <source>
        <dbReference type="SAM" id="SignalP"/>
    </source>
</evidence>
<evidence type="ECO:0000313" key="3">
    <source>
        <dbReference type="Proteomes" id="UP001595533"/>
    </source>
</evidence>
<keyword evidence="3" id="KW-1185">Reference proteome</keyword>
<keyword evidence="1" id="KW-0732">Signal</keyword>
<dbReference type="RefSeq" id="WP_077410522.1">
    <property type="nucleotide sequence ID" value="NZ_JBHRTS010000002.1"/>
</dbReference>
<sequence>MQKTMLTLAALMGSYQVWAGPVTERYSAANTIQFAVSEETKTFVGSAFLLQHQKNLYAVTAKHVLMAVMDQGIQYIDVANHVKQWQLHPFNEVTGTVTLGRLINADATEKLDMEVLKDDWLLFEVNNNDAALKPVQLASEPLKAGDQIHVFGCYYQVQDSCQQEHFTGVYLKHTDHNLLVRLDDVETAQLRGLSGAPVLNDRHEVVGIVSNTIPGESGELLFAPFDIRPLAEYLKRL</sequence>
<protein>
    <submittedName>
        <fullName evidence="2">Trypsin-like peptidase domain-containing protein</fullName>
    </submittedName>
</protein>
<dbReference type="EMBL" id="JBHRTS010000002">
    <property type="protein sequence ID" value="MFC3193591.1"/>
    <property type="molecule type" value="Genomic_DNA"/>
</dbReference>
<reference evidence="3" key="1">
    <citation type="journal article" date="2019" name="Int. J. Syst. Evol. Microbiol.">
        <title>The Global Catalogue of Microorganisms (GCM) 10K type strain sequencing project: providing services to taxonomists for standard genome sequencing and annotation.</title>
        <authorList>
            <consortium name="The Broad Institute Genomics Platform"/>
            <consortium name="The Broad Institute Genome Sequencing Center for Infectious Disease"/>
            <person name="Wu L."/>
            <person name="Ma J."/>
        </authorList>
    </citation>
    <scope>NUCLEOTIDE SEQUENCE [LARGE SCALE GENOMIC DNA]</scope>
    <source>
        <strain evidence="3">KCTC 42953</strain>
    </source>
</reference>
<dbReference type="Proteomes" id="UP001595533">
    <property type="component" value="Unassembled WGS sequence"/>
</dbReference>
<dbReference type="Gene3D" id="2.40.10.120">
    <property type="match status" value="1"/>
</dbReference>
<dbReference type="InterPro" id="IPR009003">
    <property type="entry name" value="Peptidase_S1_PA"/>
</dbReference>
<proteinExistence type="predicted"/>
<feature type="signal peptide" evidence="1">
    <location>
        <begin position="1"/>
        <end position="19"/>
    </location>
</feature>
<accession>A0ABV7J606</accession>
<evidence type="ECO:0000313" key="2">
    <source>
        <dbReference type="EMBL" id="MFC3193591.1"/>
    </source>
</evidence>
<feature type="chain" id="PRO_5046477029" evidence="1">
    <location>
        <begin position="20"/>
        <end position="237"/>
    </location>
</feature>
<gene>
    <name evidence="2" type="ORF">ACFODZ_04955</name>
</gene>
<dbReference type="SUPFAM" id="SSF50494">
    <property type="entry name" value="Trypsin-like serine proteases"/>
    <property type="match status" value="1"/>
</dbReference>